<dbReference type="AlphaFoldDB" id="A0A3A3Z342"/>
<proteinExistence type="predicted"/>
<reference evidence="2 3" key="1">
    <citation type="submission" date="2018-09" db="EMBL/GenBank/DDBJ databases">
        <title>YIM 75000 draft genome.</title>
        <authorList>
            <person name="Tang S."/>
            <person name="Feng Y."/>
        </authorList>
    </citation>
    <scope>NUCLEOTIDE SEQUENCE [LARGE SCALE GENOMIC DNA]</scope>
    <source>
        <strain evidence="2 3">YIM 75000</strain>
    </source>
</reference>
<evidence type="ECO:0000313" key="3">
    <source>
        <dbReference type="Proteomes" id="UP000265614"/>
    </source>
</evidence>
<dbReference type="Proteomes" id="UP000265614">
    <property type="component" value="Unassembled WGS sequence"/>
</dbReference>
<feature type="region of interest" description="Disordered" evidence="1">
    <location>
        <begin position="1"/>
        <end position="62"/>
    </location>
</feature>
<dbReference type="Pfam" id="PF08811">
    <property type="entry name" value="DUF1800"/>
    <property type="match status" value="1"/>
</dbReference>
<organism evidence="2 3">
    <name type="scientific">Vallicoccus soli</name>
    <dbReference type="NCBI Taxonomy" id="2339232"/>
    <lineage>
        <taxon>Bacteria</taxon>
        <taxon>Bacillati</taxon>
        <taxon>Actinomycetota</taxon>
        <taxon>Actinomycetes</taxon>
        <taxon>Motilibacterales</taxon>
        <taxon>Vallicoccaceae</taxon>
        <taxon>Vallicoccus</taxon>
    </lineage>
</organism>
<sequence length="540" mass="58118">MPPSSPVRRTHPGGGRAEAQGVSPATSTTRRRWVPRLRTAPAATAPATGAPAPAAPAQVATTSPAPGAAWTVADPLLHLLRRATYGPTPASVAAARALGAGAWLEQQLAPGSIPDPVCDEVVGRLEGLRWEIWEVRDRLSSFGSWTMMGRLTTAAVARAVWSERQLLEVMVDFWGNHLNATCPSSEVWDNRAHYDETVLRRHALGTFSDMLVAATTHPAMLRYLDGASSTDRAPNENLGRELLELHTVGIGAGYTEADVRTSALILTGLSVNSDSGEYQYKPWNHWVGPVSILGFSHANATEVGGHDVAVAYLRHLAAHPSTARHLAHKLCVRFVADEPPAALVDRLAALYLAEGTAIVPVLRALFTSPEFAASVGAKTKRPYEDLVSTLRVLQVRPEATGTKGMDAFGWQAEGLGQRPLAWPAPNGYPDVAAAWQSPAMTLGRWNMHRAHVDAWWSKELTRPTPRQLLPATLPATYGELVDAMCLRLVQRTVAAPQRAALLAFLGKTASTAVKPTDGAVQWNLGELAALILDSPYFQVR</sequence>
<keyword evidence="3" id="KW-1185">Reference proteome</keyword>
<gene>
    <name evidence="2" type="ORF">D5H78_07950</name>
</gene>
<accession>A0A3A3Z342</accession>
<protein>
    <submittedName>
        <fullName evidence="2">DUF1800 domain-containing protein</fullName>
    </submittedName>
</protein>
<name>A0A3A3Z342_9ACTN</name>
<feature type="compositionally biased region" description="Low complexity" evidence="1">
    <location>
        <begin position="39"/>
        <end position="62"/>
    </location>
</feature>
<evidence type="ECO:0000256" key="1">
    <source>
        <dbReference type="SAM" id="MobiDB-lite"/>
    </source>
</evidence>
<dbReference type="InterPro" id="IPR014917">
    <property type="entry name" value="DUF1800"/>
</dbReference>
<comment type="caution">
    <text evidence="2">The sequence shown here is derived from an EMBL/GenBank/DDBJ whole genome shotgun (WGS) entry which is preliminary data.</text>
</comment>
<dbReference type="OrthoDB" id="9772295at2"/>
<evidence type="ECO:0000313" key="2">
    <source>
        <dbReference type="EMBL" id="RJK97129.1"/>
    </source>
</evidence>
<dbReference type="EMBL" id="QZEZ01000002">
    <property type="protein sequence ID" value="RJK97129.1"/>
    <property type="molecule type" value="Genomic_DNA"/>
</dbReference>